<dbReference type="GO" id="GO:0005524">
    <property type="term" value="F:ATP binding"/>
    <property type="evidence" value="ECO:0007669"/>
    <property type="project" value="UniProtKB-UniRule"/>
</dbReference>
<dbReference type="GO" id="GO:0006420">
    <property type="term" value="P:arginyl-tRNA aminoacylation"/>
    <property type="evidence" value="ECO:0007669"/>
    <property type="project" value="InterPro"/>
</dbReference>
<keyword evidence="6 10" id="KW-0067">ATP-binding</keyword>
<dbReference type="InterPro" id="IPR006194">
    <property type="entry name" value="Gly-tRNA-synth_heterodimer"/>
</dbReference>
<evidence type="ECO:0000256" key="9">
    <source>
        <dbReference type="ARBA" id="ARBA00047937"/>
    </source>
</evidence>
<dbReference type="EMBL" id="PYAV01000007">
    <property type="protein sequence ID" value="PSL45014.1"/>
    <property type="molecule type" value="Genomic_DNA"/>
</dbReference>
<dbReference type="EC" id="6.1.1.14" evidence="10"/>
<dbReference type="Pfam" id="PF05746">
    <property type="entry name" value="DALR_1"/>
    <property type="match status" value="1"/>
</dbReference>
<accession>A0A2P8HFP5</accession>
<dbReference type="GO" id="GO:0005829">
    <property type="term" value="C:cytosol"/>
    <property type="evidence" value="ECO:0007669"/>
    <property type="project" value="TreeGrafter"/>
</dbReference>
<protein>
    <recommendedName>
        <fullName evidence="10">Glycine--tRNA ligase beta subunit</fullName>
        <ecNumber evidence="10">6.1.1.14</ecNumber>
    </recommendedName>
    <alternativeName>
        <fullName evidence="10">Glycyl-tRNA synthetase beta subunit</fullName>
        <shortName evidence="10">GlyRS</shortName>
    </alternativeName>
</protein>
<sequence length="694" mass="78785">MSKPFLLEVGMEEMPARFVPDAMTQLEEAAAEWLKSRRLTYERVQSYATPRRLALLIDGLAEMQEDVVEEARGPAEKIALDDNGEWTKAALGFARGQGVAPEQLEIKDTDAGRYVFASIERKGRPAAELLPEMKTVITSLSFPKNMRWGHYSLRFVRPIHWIVALYGSEVIPFEITDVATNRVTYGHRPLGGRRELEEASKYREELLSEHVIVDPVERKEAIRKQLVMIEQEQGWKIPADEALLDEVTHLVEYPTALYGSFTESFLEIPEEVLITSMKEHQRYFPVQDENDKLLPYFITVRNGDHEHLDNVRKGNEKVLHARLADAAFFYREDLKLAPDEAVKQLDSIVHHENIGTMGDKVRRTKKLTERFNNLLEVEEPTAEEAVRTAEIAKFDLVTLMVDEFSELQGLMGEKYALEAGETPAVASAINEHYSPRHSDDTPAESTPGAIVACADKLDTIVTSFAIGLIPTGSQDPYALRRQAAGVVQTVMTHRWPQALEVMIDEAVQVVLQEGLQTENEQKLKEELLDFFRLRLKNELTEAGIRYDIIDAVLAHAPGRLDVLLEKAELLQAKTLDAAFKREVEAFSRVNNIAKKAEGLTGEVQPEHFEKEEEKALYNAYHELEELPQLLSDHHTKQAYEQLANLAPVIDQYFEEVMVMAEEEAVRHNRLLQMKHLAAMIYAFADFQAVVFASE</sequence>
<evidence type="ECO:0000256" key="5">
    <source>
        <dbReference type="ARBA" id="ARBA00022741"/>
    </source>
</evidence>
<evidence type="ECO:0000256" key="10">
    <source>
        <dbReference type="HAMAP-Rule" id="MF_00255"/>
    </source>
</evidence>
<dbReference type="PRINTS" id="PR01045">
    <property type="entry name" value="TRNASYNTHGB"/>
</dbReference>
<evidence type="ECO:0000313" key="12">
    <source>
        <dbReference type="EMBL" id="PSL45014.1"/>
    </source>
</evidence>
<keyword evidence="4 10" id="KW-0436">Ligase</keyword>
<keyword evidence="8 10" id="KW-0030">Aminoacyl-tRNA synthetase</keyword>
<evidence type="ECO:0000259" key="11">
    <source>
        <dbReference type="Pfam" id="PF05746"/>
    </source>
</evidence>
<evidence type="ECO:0000256" key="2">
    <source>
        <dbReference type="ARBA" id="ARBA00008226"/>
    </source>
</evidence>
<evidence type="ECO:0000256" key="8">
    <source>
        <dbReference type="ARBA" id="ARBA00023146"/>
    </source>
</evidence>
<evidence type="ECO:0000256" key="7">
    <source>
        <dbReference type="ARBA" id="ARBA00022917"/>
    </source>
</evidence>
<dbReference type="AlphaFoldDB" id="A0A2P8HFP5"/>
<keyword evidence="13" id="KW-1185">Reference proteome</keyword>
<keyword evidence="3 10" id="KW-0963">Cytoplasm</keyword>
<dbReference type="GO" id="GO:0004820">
    <property type="term" value="F:glycine-tRNA ligase activity"/>
    <property type="evidence" value="ECO:0007669"/>
    <property type="project" value="UniProtKB-UniRule"/>
</dbReference>
<comment type="catalytic activity">
    <reaction evidence="9 10">
        <text>tRNA(Gly) + glycine + ATP = glycyl-tRNA(Gly) + AMP + diphosphate</text>
        <dbReference type="Rhea" id="RHEA:16013"/>
        <dbReference type="Rhea" id="RHEA-COMP:9664"/>
        <dbReference type="Rhea" id="RHEA-COMP:9683"/>
        <dbReference type="ChEBI" id="CHEBI:30616"/>
        <dbReference type="ChEBI" id="CHEBI:33019"/>
        <dbReference type="ChEBI" id="CHEBI:57305"/>
        <dbReference type="ChEBI" id="CHEBI:78442"/>
        <dbReference type="ChEBI" id="CHEBI:78522"/>
        <dbReference type="ChEBI" id="CHEBI:456215"/>
        <dbReference type="EC" id="6.1.1.14"/>
    </reaction>
</comment>
<gene>
    <name evidence="10" type="primary">glyS</name>
    <name evidence="12" type="ORF">B0H94_10718</name>
</gene>
<dbReference type="GO" id="GO:0006426">
    <property type="term" value="P:glycyl-tRNA aminoacylation"/>
    <property type="evidence" value="ECO:0007669"/>
    <property type="project" value="UniProtKB-UniRule"/>
</dbReference>
<evidence type="ECO:0000313" key="13">
    <source>
        <dbReference type="Proteomes" id="UP000242310"/>
    </source>
</evidence>
<evidence type="ECO:0000256" key="1">
    <source>
        <dbReference type="ARBA" id="ARBA00004496"/>
    </source>
</evidence>
<comment type="subcellular location">
    <subcellularLocation>
        <location evidence="1 10">Cytoplasm</location>
    </subcellularLocation>
</comment>
<dbReference type="PANTHER" id="PTHR30075">
    <property type="entry name" value="GLYCYL-TRNA SYNTHETASE"/>
    <property type="match status" value="1"/>
</dbReference>
<dbReference type="HAMAP" id="MF_00255">
    <property type="entry name" value="Gly_tRNA_synth_beta"/>
    <property type="match status" value="1"/>
</dbReference>
<dbReference type="Pfam" id="PF02092">
    <property type="entry name" value="tRNA_synt_2f"/>
    <property type="match status" value="1"/>
</dbReference>
<organism evidence="12 13">
    <name type="scientific">Salsuginibacillus halophilus</name>
    <dbReference type="NCBI Taxonomy" id="517424"/>
    <lineage>
        <taxon>Bacteria</taxon>
        <taxon>Bacillati</taxon>
        <taxon>Bacillota</taxon>
        <taxon>Bacilli</taxon>
        <taxon>Bacillales</taxon>
        <taxon>Bacillaceae</taxon>
        <taxon>Salsuginibacillus</taxon>
    </lineage>
</organism>
<dbReference type="SUPFAM" id="SSF109604">
    <property type="entry name" value="HD-domain/PDEase-like"/>
    <property type="match status" value="1"/>
</dbReference>
<dbReference type="GO" id="GO:0004814">
    <property type="term" value="F:arginine-tRNA ligase activity"/>
    <property type="evidence" value="ECO:0007669"/>
    <property type="project" value="InterPro"/>
</dbReference>
<dbReference type="InterPro" id="IPR008909">
    <property type="entry name" value="DALR_anticod-bd"/>
</dbReference>
<dbReference type="InterPro" id="IPR015944">
    <property type="entry name" value="Gly-tRNA-synth_bsu"/>
</dbReference>
<dbReference type="NCBIfam" id="TIGR00211">
    <property type="entry name" value="glyS"/>
    <property type="match status" value="1"/>
</dbReference>
<proteinExistence type="inferred from homology"/>
<evidence type="ECO:0000256" key="4">
    <source>
        <dbReference type="ARBA" id="ARBA00022598"/>
    </source>
</evidence>
<comment type="subunit">
    <text evidence="10">Tetramer of two alpha and two beta subunits.</text>
</comment>
<comment type="similarity">
    <text evidence="2 10">Belongs to the class-II aminoacyl-tRNA synthetase family.</text>
</comment>
<dbReference type="RefSeq" id="WP_106588666.1">
    <property type="nucleotide sequence ID" value="NZ_PYAV01000007.1"/>
</dbReference>
<keyword evidence="7 10" id="KW-0648">Protein biosynthesis</keyword>
<dbReference type="PANTHER" id="PTHR30075:SF2">
    <property type="entry name" value="GLYCINE--TRNA LIGASE, CHLOROPLASTIC_MITOCHONDRIAL 2"/>
    <property type="match status" value="1"/>
</dbReference>
<dbReference type="Proteomes" id="UP000242310">
    <property type="component" value="Unassembled WGS sequence"/>
</dbReference>
<keyword evidence="5 10" id="KW-0547">Nucleotide-binding</keyword>
<feature type="domain" description="DALR anticodon binding" evidence="11">
    <location>
        <begin position="585"/>
        <end position="679"/>
    </location>
</feature>
<reference evidence="12 13" key="1">
    <citation type="submission" date="2018-03" db="EMBL/GenBank/DDBJ databases">
        <title>Genomic Encyclopedia of Type Strains, Phase III (KMG-III): the genomes of soil and plant-associated and newly described type strains.</title>
        <authorList>
            <person name="Whitman W."/>
        </authorList>
    </citation>
    <scope>NUCLEOTIDE SEQUENCE [LARGE SCALE GENOMIC DNA]</scope>
    <source>
        <strain evidence="12 13">CGMCC 1.07653</strain>
    </source>
</reference>
<dbReference type="PROSITE" id="PS50861">
    <property type="entry name" value="AA_TRNA_LIGASE_II_GLYAB"/>
    <property type="match status" value="1"/>
</dbReference>
<evidence type="ECO:0000256" key="6">
    <source>
        <dbReference type="ARBA" id="ARBA00022840"/>
    </source>
</evidence>
<dbReference type="OrthoDB" id="9775440at2"/>
<evidence type="ECO:0000256" key="3">
    <source>
        <dbReference type="ARBA" id="ARBA00022490"/>
    </source>
</evidence>
<comment type="caution">
    <text evidence="12">The sequence shown here is derived from an EMBL/GenBank/DDBJ whole genome shotgun (WGS) entry which is preliminary data.</text>
</comment>
<name>A0A2P8HFP5_9BACI</name>